<feature type="compositionally biased region" description="Basic and acidic residues" evidence="8">
    <location>
        <begin position="234"/>
        <end position="245"/>
    </location>
</feature>
<evidence type="ECO:0000256" key="1">
    <source>
        <dbReference type="ARBA" id="ARBA00000900"/>
    </source>
</evidence>
<feature type="region of interest" description="Disordered" evidence="8">
    <location>
        <begin position="192"/>
        <end position="267"/>
    </location>
</feature>
<dbReference type="PROSITE" id="PS50011">
    <property type="entry name" value="PROTEIN_KINASE_DOM"/>
    <property type="match status" value="1"/>
</dbReference>
<sequence length="913" mass="103598">MGSNYEKENEEQLINYYAENTVFVAVGKNLNESESVLTWAVQKFSGKKRICILHVHQPHLLTFFDGKLSISKFKQRAVKALHESHMQKLHKLISQYVLFVSQMGVRADRMWIETESIEDGIVKMIAQHGIKWLVMGAAADKHYTREMAVLKSQKAIFVYEQAPVSCHIWFTCKGKLICTRERIVNDPVVYTSEATESQNSNLDTKESDNTTRLGSAGAEFSSNPQPVDLNTVTKEAEHLTEEAPDRQSLYSDVSTEESESESLESDVLTEAEEAEHVRLNTLVADTLSSEPHVVAKEPGPVRIDRMAGENGSPPRLTFRERGSILRACSVDFSSDFEKRMVLYSPKNCSTSHDCIDIEKEDYQSEGNSQLSEFRSSIRSVSSEGKMAGKDKLQAPRETHGRLEQAISDAENLKKLAFHELVKRWKAEEDAVDAKRKADAAESKYIEQIKQRKSTEQALVKQNLECESIKEEYEKYMKELPIIQDQCFGLKTQIRESETAAKELEEKIISAVELLISFRNKRDQLQTERDNAVIERNNLKKLEQRRTSALSGLQFSTFSLVEVGEATCSFDPSKRIGDGRYGSVYRAILRHVHVAIQMLPDDGYLSQQMFEHGVEILSRIRHRNIATIIGICPEARSIIYEYLEKGSLEDQLTCRGKTPPLQWQTRVHIATELCSTLIFLHSNNPPIYHGNLKPSKVLLDANFTSKIGDLGIFFLTPQNQHSNSVYIDPVFLKTGVLTRDTDVYSFGMIVLRLLTDRPDTEILKDVKCALQKDKFESVLDFSAGDWPVNQARTLARMALRCCERNLTKRPDLGSDIWSVLEPLRKSCDAQASSCLQKKENIRPPSHFVCPIFKEVMKDPCTAADGYTYEEDAIRGWLESGHTTSPMTNLKLPTCNLIPNHTLQYAIQEWLQRCS</sequence>
<organism evidence="11 12">
    <name type="scientific">Spinacia oleracea</name>
    <name type="common">Spinach</name>
    <dbReference type="NCBI Taxonomy" id="3562"/>
    <lineage>
        <taxon>Eukaryota</taxon>
        <taxon>Viridiplantae</taxon>
        <taxon>Streptophyta</taxon>
        <taxon>Embryophyta</taxon>
        <taxon>Tracheophyta</taxon>
        <taxon>Spermatophyta</taxon>
        <taxon>Magnoliopsida</taxon>
        <taxon>eudicotyledons</taxon>
        <taxon>Gunneridae</taxon>
        <taxon>Pentapetalae</taxon>
        <taxon>Caryophyllales</taxon>
        <taxon>Chenopodiaceae</taxon>
        <taxon>Chenopodioideae</taxon>
        <taxon>Anserineae</taxon>
        <taxon>Spinacia</taxon>
    </lineage>
</organism>
<dbReference type="GeneID" id="110784155"/>
<dbReference type="InterPro" id="IPR051348">
    <property type="entry name" value="U-box_ubiquitin_ligases"/>
</dbReference>
<evidence type="ECO:0000256" key="2">
    <source>
        <dbReference type="ARBA" id="ARBA00003861"/>
    </source>
</evidence>
<dbReference type="InterPro" id="IPR013083">
    <property type="entry name" value="Znf_RING/FYVE/PHD"/>
</dbReference>
<dbReference type="PROSITE" id="PS51698">
    <property type="entry name" value="U_BOX"/>
    <property type="match status" value="1"/>
</dbReference>
<feature type="domain" description="U-box" evidence="10">
    <location>
        <begin position="841"/>
        <end position="913"/>
    </location>
</feature>
<dbReference type="InterPro" id="IPR001245">
    <property type="entry name" value="Ser-Thr/Tyr_kinase_cat_dom"/>
</dbReference>
<dbReference type="InterPro" id="IPR014729">
    <property type="entry name" value="Rossmann-like_a/b/a_fold"/>
</dbReference>
<evidence type="ECO:0000313" key="12">
    <source>
        <dbReference type="RefSeq" id="XP_021844272.2"/>
    </source>
</evidence>
<dbReference type="CDD" id="cd01989">
    <property type="entry name" value="USP_STK_Ubox_N"/>
    <property type="match status" value="1"/>
</dbReference>
<keyword evidence="6" id="KW-0833">Ubl conjugation pathway</keyword>
<feature type="compositionally biased region" description="Polar residues" evidence="8">
    <location>
        <begin position="192"/>
        <end position="202"/>
    </location>
</feature>
<comment type="pathway">
    <text evidence="3">Protein modification; protein ubiquitination.</text>
</comment>
<comment type="catalytic activity">
    <reaction evidence="1">
        <text>S-ubiquitinyl-[E2 ubiquitin-conjugating enzyme]-L-cysteine + [acceptor protein]-L-lysine = [E2 ubiquitin-conjugating enzyme]-L-cysteine + N(6)-ubiquitinyl-[acceptor protein]-L-lysine.</text>
        <dbReference type="EC" id="2.3.2.27"/>
    </reaction>
</comment>
<dbReference type="Pfam" id="PF04564">
    <property type="entry name" value="U-box"/>
    <property type="match status" value="1"/>
</dbReference>
<dbReference type="InterPro" id="IPR003613">
    <property type="entry name" value="Ubox_domain"/>
</dbReference>
<gene>
    <name evidence="12" type="primary">LOC110784155</name>
</gene>
<dbReference type="InterPro" id="IPR000719">
    <property type="entry name" value="Prot_kinase_dom"/>
</dbReference>
<dbReference type="RefSeq" id="XP_021844272.2">
    <property type="nucleotide sequence ID" value="XM_021988580.2"/>
</dbReference>
<dbReference type="CDD" id="cd16655">
    <property type="entry name" value="RING-Ubox_WDSUB1-like"/>
    <property type="match status" value="1"/>
</dbReference>
<evidence type="ECO:0000256" key="6">
    <source>
        <dbReference type="ARBA" id="ARBA00022786"/>
    </source>
</evidence>
<dbReference type="Gene3D" id="3.40.50.620">
    <property type="entry name" value="HUPs"/>
    <property type="match status" value="1"/>
</dbReference>
<evidence type="ECO:0000256" key="4">
    <source>
        <dbReference type="ARBA" id="ARBA00012483"/>
    </source>
</evidence>
<accession>A0A9R0I7I9</accession>
<evidence type="ECO:0000256" key="5">
    <source>
        <dbReference type="ARBA" id="ARBA00022679"/>
    </source>
</evidence>
<reference evidence="11" key="1">
    <citation type="journal article" date="2021" name="Nat. Commun.">
        <title>Genomic analyses provide insights into spinach domestication and the genetic basis of agronomic traits.</title>
        <authorList>
            <person name="Cai X."/>
            <person name="Sun X."/>
            <person name="Xu C."/>
            <person name="Sun H."/>
            <person name="Wang X."/>
            <person name="Ge C."/>
            <person name="Zhang Z."/>
            <person name="Wang Q."/>
            <person name="Fei Z."/>
            <person name="Jiao C."/>
            <person name="Wang Q."/>
        </authorList>
    </citation>
    <scope>NUCLEOTIDE SEQUENCE [LARGE SCALE GENOMIC DNA]</scope>
    <source>
        <strain evidence="11">cv. Varoflay</strain>
    </source>
</reference>
<keyword evidence="5" id="KW-0808">Transferase</keyword>
<dbReference type="SUPFAM" id="SSF52402">
    <property type="entry name" value="Adenine nucleotide alpha hydrolases-like"/>
    <property type="match status" value="1"/>
</dbReference>
<comment type="function">
    <text evidence="2">Functions as an E3 ubiquitin ligase.</text>
</comment>
<feature type="compositionally biased region" description="Basic and acidic residues" evidence="8">
    <location>
        <begin position="386"/>
        <end position="397"/>
    </location>
</feature>
<feature type="domain" description="Protein kinase" evidence="9">
    <location>
        <begin position="569"/>
        <end position="823"/>
    </location>
</feature>
<evidence type="ECO:0000256" key="8">
    <source>
        <dbReference type="SAM" id="MobiDB-lite"/>
    </source>
</evidence>
<reference evidence="12" key="2">
    <citation type="submission" date="2025-08" db="UniProtKB">
        <authorList>
            <consortium name="RefSeq"/>
        </authorList>
    </citation>
    <scope>IDENTIFICATION</scope>
    <source>
        <tissue evidence="12">Leaf</tissue>
    </source>
</reference>
<dbReference type="PANTHER" id="PTHR45647">
    <property type="entry name" value="OS02G0152300 PROTEIN"/>
    <property type="match status" value="1"/>
</dbReference>
<dbReference type="SUPFAM" id="SSF56112">
    <property type="entry name" value="Protein kinase-like (PK-like)"/>
    <property type="match status" value="1"/>
</dbReference>
<keyword evidence="7" id="KW-0175">Coiled coil</keyword>
<evidence type="ECO:0000313" key="11">
    <source>
        <dbReference type="Proteomes" id="UP000813463"/>
    </source>
</evidence>
<dbReference type="Gene3D" id="1.10.510.10">
    <property type="entry name" value="Transferase(Phosphotransferase) domain 1"/>
    <property type="match status" value="1"/>
</dbReference>
<evidence type="ECO:0000259" key="10">
    <source>
        <dbReference type="PROSITE" id="PS51698"/>
    </source>
</evidence>
<feature type="compositionally biased region" description="Acidic residues" evidence="8">
    <location>
        <begin position="254"/>
        <end position="267"/>
    </location>
</feature>
<proteinExistence type="predicted"/>
<protein>
    <recommendedName>
        <fullName evidence="4">RING-type E3 ubiquitin transferase</fullName>
        <ecNumber evidence="4">2.3.2.27</ecNumber>
    </recommendedName>
</protein>
<evidence type="ECO:0000256" key="7">
    <source>
        <dbReference type="SAM" id="Coils"/>
    </source>
</evidence>
<feature type="compositionally biased region" description="Polar residues" evidence="8">
    <location>
        <begin position="220"/>
        <end position="233"/>
    </location>
</feature>
<dbReference type="PANTHER" id="PTHR45647:SF22">
    <property type="entry name" value="U-BOX DOMAIN-CONTAINING PROTEIN 32"/>
    <property type="match status" value="1"/>
</dbReference>
<dbReference type="EC" id="2.3.2.27" evidence="4"/>
<dbReference type="SMART" id="SM00504">
    <property type="entry name" value="Ubox"/>
    <property type="match status" value="1"/>
</dbReference>
<dbReference type="Proteomes" id="UP000813463">
    <property type="component" value="Chromosome 3"/>
</dbReference>
<name>A0A9R0I7I9_SPIOL</name>
<dbReference type="Gene3D" id="3.30.40.10">
    <property type="entry name" value="Zinc/RING finger domain, C3HC4 (zinc finger)"/>
    <property type="match status" value="1"/>
</dbReference>
<dbReference type="Pfam" id="PF07714">
    <property type="entry name" value="PK_Tyr_Ser-Thr"/>
    <property type="match status" value="1"/>
</dbReference>
<feature type="region of interest" description="Disordered" evidence="8">
    <location>
        <begin position="378"/>
        <end position="397"/>
    </location>
</feature>
<dbReference type="SUPFAM" id="SSF57850">
    <property type="entry name" value="RING/U-box"/>
    <property type="match status" value="1"/>
</dbReference>
<keyword evidence="11" id="KW-1185">Reference proteome</keyword>
<evidence type="ECO:0000259" key="9">
    <source>
        <dbReference type="PROSITE" id="PS50011"/>
    </source>
</evidence>
<evidence type="ECO:0000256" key="3">
    <source>
        <dbReference type="ARBA" id="ARBA00004906"/>
    </source>
</evidence>
<feature type="coiled-coil region" evidence="7">
    <location>
        <begin position="423"/>
        <end position="544"/>
    </location>
</feature>
<dbReference type="InterPro" id="IPR011009">
    <property type="entry name" value="Kinase-like_dom_sf"/>
</dbReference>